<dbReference type="Proteomes" id="UP001634007">
    <property type="component" value="Unassembled WGS sequence"/>
</dbReference>
<accession>A0ABD3KR21</accession>
<gene>
    <name evidence="2" type="ORF">ACJRO7_017314</name>
</gene>
<comment type="caution">
    <text evidence="2">The sequence shown here is derived from an EMBL/GenBank/DDBJ whole genome shotgun (WGS) entry which is preliminary data.</text>
</comment>
<evidence type="ECO:0000313" key="3">
    <source>
        <dbReference type="Proteomes" id="UP001634007"/>
    </source>
</evidence>
<dbReference type="PANTHER" id="PTHR31579">
    <property type="entry name" value="OS03G0796600 PROTEIN"/>
    <property type="match status" value="1"/>
</dbReference>
<dbReference type="Pfam" id="PF04720">
    <property type="entry name" value="PDDEXK_6"/>
    <property type="match status" value="1"/>
</dbReference>
<keyword evidence="3" id="KW-1185">Reference proteome</keyword>
<dbReference type="EMBL" id="JBJKBG010000004">
    <property type="protein sequence ID" value="KAL3741822.1"/>
    <property type="molecule type" value="Genomic_DNA"/>
</dbReference>
<feature type="compositionally biased region" description="Acidic residues" evidence="1">
    <location>
        <begin position="59"/>
        <end position="68"/>
    </location>
</feature>
<feature type="region of interest" description="Disordered" evidence="1">
    <location>
        <begin position="1"/>
        <end position="98"/>
    </location>
</feature>
<sequence length="343" mass="38032">MTTVVSRQSLVSLSVSSRRGAPPDMTAEERGVPARGSRRRTWEERDFEFPEQPVASLSDIDEFLEEEGGGGGGGERPRGSFSSEEGGRETEVLEGDEQAEDYYNNAEESRKFWESQHQLLQGVLCRSTSTETRIRNATKAALKEVQAAAIPCGCRPSTAAADCRSCLMREVCVRLQSAGFDAAICRSKWRSSSYMPAGEHTFLDVVDDSASPKKGEVRVIVELNFRAEFVIARACGDYDLLVQRLPEVFVGKVERLQGVIKILCAAAKKCMKERKMHMGPWRKHRYMQAKWLGTCERTAPLAQAGPPAIGLLSDGRRKPRASMLTLDLHEKLPDAHRTAVEVV</sequence>
<evidence type="ECO:0000313" key="2">
    <source>
        <dbReference type="EMBL" id="KAL3741822.1"/>
    </source>
</evidence>
<dbReference type="NCBIfam" id="TIGR01615">
    <property type="entry name" value="A_thal_3542"/>
    <property type="match status" value="1"/>
</dbReference>
<organism evidence="2 3">
    <name type="scientific">Eucalyptus globulus</name>
    <name type="common">Tasmanian blue gum</name>
    <dbReference type="NCBI Taxonomy" id="34317"/>
    <lineage>
        <taxon>Eukaryota</taxon>
        <taxon>Viridiplantae</taxon>
        <taxon>Streptophyta</taxon>
        <taxon>Embryophyta</taxon>
        <taxon>Tracheophyta</taxon>
        <taxon>Spermatophyta</taxon>
        <taxon>Magnoliopsida</taxon>
        <taxon>eudicotyledons</taxon>
        <taxon>Gunneridae</taxon>
        <taxon>Pentapetalae</taxon>
        <taxon>rosids</taxon>
        <taxon>malvids</taxon>
        <taxon>Myrtales</taxon>
        <taxon>Myrtaceae</taxon>
        <taxon>Myrtoideae</taxon>
        <taxon>Eucalypteae</taxon>
        <taxon>Eucalyptus</taxon>
    </lineage>
</organism>
<reference evidence="2 3" key="1">
    <citation type="submission" date="2024-11" db="EMBL/GenBank/DDBJ databases">
        <title>Chromosome-level genome assembly of Eucalyptus globulus Labill. provides insights into its genome evolution.</title>
        <authorList>
            <person name="Li X."/>
        </authorList>
    </citation>
    <scope>NUCLEOTIDE SEQUENCE [LARGE SCALE GENOMIC DNA]</scope>
    <source>
        <strain evidence="2">CL2024</strain>
        <tissue evidence="2">Fresh tender leaves</tissue>
    </source>
</reference>
<dbReference type="InterPro" id="IPR006502">
    <property type="entry name" value="PDDEXK-like"/>
</dbReference>
<dbReference type="PANTHER" id="PTHR31579:SF2">
    <property type="entry name" value="DUF506 FAMILY PROTEIN"/>
    <property type="match status" value="1"/>
</dbReference>
<evidence type="ECO:0000256" key="1">
    <source>
        <dbReference type="SAM" id="MobiDB-lite"/>
    </source>
</evidence>
<proteinExistence type="predicted"/>
<feature type="compositionally biased region" description="Low complexity" evidence="1">
    <location>
        <begin position="1"/>
        <end position="19"/>
    </location>
</feature>
<evidence type="ECO:0008006" key="4">
    <source>
        <dbReference type="Google" id="ProtNLM"/>
    </source>
</evidence>
<protein>
    <recommendedName>
        <fullName evidence="4">Plant-specific domain TIGR01615 family protein</fullName>
    </recommendedName>
</protein>
<name>A0ABD3KR21_EUCGL</name>
<dbReference type="AlphaFoldDB" id="A0ABD3KR21"/>